<dbReference type="EMBL" id="PKUR01000013">
    <property type="protein sequence ID" value="PLW84499.1"/>
    <property type="molecule type" value="Genomic_DNA"/>
</dbReference>
<comment type="caution">
    <text evidence="1">The sequence shown here is derived from an EMBL/GenBank/DDBJ whole genome shotgun (WGS) entry which is preliminary data.</text>
</comment>
<protein>
    <submittedName>
        <fullName evidence="1">Uncharacterized protein</fullName>
    </submittedName>
</protein>
<accession>A0AAP8MB98</accession>
<dbReference type="KEGG" id="hja:BST95_06700"/>
<gene>
    <name evidence="1" type="ORF">C0029_18905</name>
</gene>
<dbReference type="AlphaFoldDB" id="A0AAP8MB98"/>
<organism evidence="1 2">
    <name type="scientific">Halioglobus japonicus</name>
    <dbReference type="NCBI Taxonomy" id="930805"/>
    <lineage>
        <taxon>Bacteria</taxon>
        <taxon>Pseudomonadati</taxon>
        <taxon>Pseudomonadota</taxon>
        <taxon>Gammaproteobacteria</taxon>
        <taxon>Cellvibrionales</taxon>
        <taxon>Halieaceae</taxon>
        <taxon>Halioglobus</taxon>
    </lineage>
</organism>
<reference evidence="1 2" key="1">
    <citation type="submission" date="2018-01" db="EMBL/GenBank/DDBJ databases">
        <title>The draft genome sequence of Halioglobus japonicus S1-36.</title>
        <authorList>
            <person name="Du Z.-J."/>
            <person name="Shi M.-J."/>
        </authorList>
    </citation>
    <scope>NUCLEOTIDE SEQUENCE [LARGE SCALE GENOMIC DNA]</scope>
    <source>
        <strain evidence="1 2">S1-36</strain>
    </source>
</reference>
<proteinExistence type="predicted"/>
<evidence type="ECO:0000313" key="2">
    <source>
        <dbReference type="Proteomes" id="UP000235162"/>
    </source>
</evidence>
<dbReference type="Proteomes" id="UP000235162">
    <property type="component" value="Unassembled WGS sequence"/>
</dbReference>
<name>A0AAP8MB98_9GAMM</name>
<evidence type="ECO:0000313" key="1">
    <source>
        <dbReference type="EMBL" id="PLW84499.1"/>
    </source>
</evidence>
<keyword evidence="2" id="KW-1185">Reference proteome</keyword>
<sequence>MPACNDPRLKLALKYVALESPEWANAGGHFLYISDAGDYSSDQNYRSVEEWAESEPLRTRPPVMLIHGYAAPHQIVVSTITSIRELGFEKLGIKQIDDYDQRQ</sequence>